<name>A0A8H4V5C6_9HYPO</name>
<evidence type="ECO:0000259" key="3">
    <source>
        <dbReference type="PROSITE" id="PS50013"/>
    </source>
</evidence>
<feature type="compositionally biased region" description="Polar residues" evidence="2">
    <location>
        <begin position="272"/>
        <end position="289"/>
    </location>
</feature>
<dbReference type="InterPro" id="IPR000953">
    <property type="entry name" value="Chromo/chromo_shadow_dom"/>
</dbReference>
<dbReference type="Pfam" id="PF00385">
    <property type="entry name" value="Chromo"/>
    <property type="match status" value="1"/>
</dbReference>
<dbReference type="Gene3D" id="2.40.50.40">
    <property type="match status" value="1"/>
</dbReference>
<sequence length="1309" mass="145922">MSEPAKSSKSQDDGLSVTSTSEENEDTDEFFSFDRILAERQVGGIFMYLVEWENYPLSKATWEPLEHFEHGTFFKWEEFKRESGRRTAPGFKIGDWKNAIYEEVTMKRARHEARNIKRLSSGRQPTSFRNSGAEYLEIIEESLEDFEEPHEETVVAQGVTSADDTCAHKPRESGRTDVSPGAETSGATASPGAFGSVALVQNHTASPGAGALGSVAPVQNRPRAPSPKLPALCPPGSSGKQVPAAQKSPVNQPRRPSFTREKPTSRPPLTAATRQQKPLTLARTTTGARSRQPAPVSREANVGANVFVGGKTRKDSRTILDALSDTNKEPRMLKIRHQNIVRKRLRDREGLVAPAFPSTRLVALSGSSSSLVRRGSAIDPGLGGTGATADDVPWDRHESPDLEMAPDLPQNSNSPDAVPSQPGAGSRSPPENQTVEKRKKRKRSVRWDDTVTVMEVPDVFEEETMQSGDRPGDLEPQQISIWCQLGASEADELIMTFSGLPGHRNLPWLQHFSDQARMVFTHTCIAQDFMAQAELQDKQLCEGLISSATGGEKFESIARRLRSSCLGLLCHNGEYCVIVFASEGEGVTGEHGIDLGVSSSCLLKHSIIKPSTCLEPSMLAPLTSADSRVGPDTGPMQDVPVFDMFFKFEYDQLLPPLARREDRHRFFLAFPPSAGQEACLISQWLRYFDADCDVRTSLHPGSWSGFLKLGQGTLILHEDALWAVRLFPKLAILLCAPSGTVKFFLLKRAEPLLHMPPSRDLSSLGGSGGETQLCPILRPGTAFLVTPSFLASQPEQAYIFVKWFWQNYSRNSRTYFRGKLVVCSDIEDWTLDLVVKSRGSDEEMQRPGTSPKSAEMRIKMLGLLRTLMTDSADETDGLVVFAPDVINGSDEQSLVNWFGWWAIMNMDQLRTFSVIGSGNQHLARLALCIQLPNYHKAAPAESQQPASDNHVDSAAHQSQGAAWQLVYNDGAGALVNYISQAEEAFKQAAFRPMSLYRYPVSYWDPDMAYHFKDYSSDFKSFRAWLNYFPEFVNVGSSRWGGRGIYNSYAGLFYTIEDAFDRTKYPQGVTPTRRPWVAILRPTSPHRRPWSKGELFIWDCTAWAQYPGDSAVHLNDLICAQRELVKIIQEESQSTFELPLERVWLGGSTADCEGHRYSEPLDITLNWLANLPPNIKNLVPAPYVKIPERNWKEVLPGHGPGKPAEPKATSPMDEDMPESEVTGPKSMIFRAPRVDGEAWRPECRNLLHEWAERTRRLNKSAVRAEYSFEPTMKWYNEQVQKGQGLCHLDVSPWKVAFNRLKIPDPKDVSD</sequence>
<dbReference type="InterPro" id="IPR016197">
    <property type="entry name" value="Chromo-like_dom_sf"/>
</dbReference>
<dbReference type="InterPro" id="IPR023780">
    <property type="entry name" value="Chromo_domain"/>
</dbReference>
<keyword evidence="5" id="KW-1185">Reference proteome</keyword>
<evidence type="ECO:0000256" key="1">
    <source>
        <dbReference type="ARBA" id="ARBA00011353"/>
    </source>
</evidence>
<feature type="compositionally biased region" description="Basic and acidic residues" evidence="2">
    <location>
        <begin position="165"/>
        <end position="175"/>
    </location>
</feature>
<proteinExistence type="predicted"/>
<comment type="caution">
    <text evidence="4">The sequence shown here is derived from an EMBL/GenBank/DDBJ whole genome shotgun (WGS) entry which is preliminary data.</text>
</comment>
<protein>
    <recommendedName>
        <fullName evidence="3">Chromo domain-containing protein</fullName>
    </recommendedName>
</protein>
<feature type="region of interest" description="Disordered" evidence="2">
    <location>
        <begin position="210"/>
        <end position="297"/>
    </location>
</feature>
<dbReference type="SUPFAM" id="SSF54160">
    <property type="entry name" value="Chromo domain-like"/>
    <property type="match status" value="1"/>
</dbReference>
<feature type="region of interest" description="Disordered" evidence="2">
    <location>
        <begin position="1"/>
        <end position="27"/>
    </location>
</feature>
<feature type="region of interest" description="Disordered" evidence="2">
    <location>
        <begin position="147"/>
        <end position="190"/>
    </location>
</feature>
<organism evidence="4 5">
    <name type="scientific">Ophiocordyceps sinensis</name>
    <dbReference type="NCBI Taxonomy" id="72228"/>
    <lineage>
        <taxon>Eukaryota</taxon>
        <taxon>Fungi</taxon>
        <taxon>Dikarya</taxon>
        <taxon>Ascomycota</taxon>
        <taxon>Pezizomycotina</taxon>
        <taxon>Sordariomycetes</taxon>
        <taxon>Hypocreomycetidae</taxon>
        <taxon>Hypocreales</taxon>
        <taxon>Ophiocordycipitaceae</taxon>
        <taxon>Ophiocordyceps</taxon>
    </lineage>
</organism>
<dbReference type="Proteomes" id="UP000557566">
    <property type="component" value="Unassembled WGS sequence"/>
</dbReference>
<dbReference type="CDD" id="cd18966">
    <property type="entry name" value="chromodomain"/>
    <property type="match status" value="1"/>
</dbReference>
<dbReference type="SMART" id="SM00298">
    <property type="entry name" value="CHROMO"/>
    <property type="match status" value="1"/>
</dbReference>
<feature type="region of interest" description="Disordered" evidence="2">
    <location>
        <begin position="366"/>
        <end position="446"/>
    </location>
</feature>
<reference evidence="4 5" key="1">
    <citation type="journal article" date="2020" name="Genome Biol. Evol.">
        <title>A new high-quality draft genome assembly of the Chinese cordyceps Ophiocordyceps sinensis.</title>
        <authorList>
            <person name="Shu R."/>
            <person name="Zhang J."/>
            <person name="Meng Q."/>
            <person name="Zhang H."/>
            <person name="Zhou G."/>
            <person name="Li M."/>
            <person name="Wu P."/>
            <person name="Zhao Y."/>
            <person name="Chen C."/>
            <person name="Qin Q."/>
        </authorList>
    </citation>
    <scope>NUCLEOTIDE SEQUENCE [LARGE SCALE GENOMIC DNA]</scope>
    <source>
        <strain evidence="4 5">IOZ07</strain>
    </source>
</reference>
<evidence type="ECO:0000313" key="4">
    <source>
        <dbReference type="EMBL" id="KAF4508310.1"/>
    </source>
</evidence>
<dbReference type="PROSITE" id="PS50013">
    <property type="entry name" value="CHROMO_2"/>
    <property type="match status" value="1"/>
</dbReference>
<feature type="region of interest" description="Disordered" evidence="2">
    <location>
        <begin position="1193"/>
        <end position="1221"/>
    </location>
</feature>
<feature type="domain" description="Chromo" evidence="3">
    <location>
        <begin position="31"/>
        <end position="91"/>
    </location>
</feature>
<comment type="subunit">
    <text evidence="1">Component of the NuA4 histone acetyltransferase complex.</text>
</comment>
<dbReference type="GO" id="GO:0006338">
    <property type="term" value="P:chromatin remodeling"/>
    <property type="evidence" value="ECO:0007669"/>
    <property type="project" value="UniProtKB-ARBA"/>
</dbReference>
<accession>A0A8H4V5C6</accession>
<evidence type="ECO:0000313" key="5">
    <source>
        <dbReference type="Proteomes" id="UP000557566"/>
    </source>
</evidence>
<gene>
    <name evidence="4" type="ORF">G6O67_004710</name>
</gene>
<dbReference type="OrthoDB" id="436852at2759"/>
<feature type="compositionally biased region" description="Low complexity" evidence="2">
    <location>
        <begin position="366"/>
        <end position="377"/>
    </location>
</feature>
<dbReference type="EMBL" id="JAAVMX010000005">
    <property type="protein sequence ID" value="KAF4508310.1"/>
    <property type="molecule type" value="Genomic_DNA"/>
</dbReference>
<evidence type="ECO:0000256" key="2">
    <source>
        <dbReference type="SAM" id="MobiDB-lite"/>
    </source>
</evidence>